<evidence type="ECO:0000256" key="2">
    <source>
        <dbReference type="ARBA" id="ARBA00022741"/>
    </source>
</evidence>
<dbReference type="Gene3D" id="3.40.50.300">
    <property type="entry name" value="P-loop containing nucleotide triphosphate hydrolases"/>
    <property type="match status" value="1"/>
</dbReference>
<evidence type="ECO:0000256" key="3">
    <source>
        <dbReference type="ARBA" id="ARBA00023134"/>
    </source>
</evidence>
<comment type="caution">
    <text evidence="6">The sequence shown here is derived from an EMBL/GenBank/DDBJ whole genome shotgun (WGS) entry which is preliminary data.</text>
</comment>
<comment type="similarity">
    <text evidence="1">Belongs to the TRAFAC class translation factor GTPase superfamily. Classic translation factor GTPase family. EF-Tu/EF-1A subfamily.</text>
</comment>
<feature type="region of interest" description="Disordered" evidence="4">
    <location>
        <begin position="540"/>
        <end position="566"/>
    </location>
</feature>
<dbReference type="GO" id="GO:0003924">
    <property type="term" value="F:GTPase activity"/>
    <property type="evidence" value="ECO:0007669"/>
    <property type="project" value="InterPro"/>
</dbReference>
<dbReference type="PROSITE" id="PS51722">
    <property type="entry name" value="G_TR_2"/>
    <property type="match status" value="1"/>
</dbReference>
<dbReference type="InterPro" id="IPR035531">
    <property type="entry name" value="GTPBP1-like"/>
</dbReference>
<dbReference type="InterPro" id="IPR000795">
    <property type="entry name" value="T_Tr_GTP-bd_dom"/>
</dbReference>
<dbReference type="Pfam" id="PF03144">
    <property type="entry name" value="GTP_EFTU_D2"/>
    <property type="match status" value="1"/>
</dbReference>
<feature type="compositionally biased region" description="Basic residues" evidence="4">
    <location>
        <begin position="553"/>
        <end position="566"/>
    </location>
</feature>
<accession>A0A811KKC3</accession>
<dbReference type="Proteomes" id="UP000614601">
    <property type="component" value="Unassembled WGS sequence"/>
</dbReference>
<proteinExistence type="inferred from homology"/>
<dbReference type="GO" id="GO:0005525">
    <property type="term" value="F:GTP binding"/>
    <property type="evidence" value="ECO:0007669"/>
    <property type="project" value="UniProtKB-KW"/>
</dbReference>
<feature type="domain" description="Tr-type G" evidence="5">
    <location>
        <begin position="113"/>
        <end position="343"/>
    </location>
</feature>
<dbReference type="FunFam" id="3.40.50.300:FF:000091">
    <property type="entry name" value="Probable GTP-binding protein 1"/>
    <property type="match status" value="1"/>
</dbReference>
<dbReference type="InterPro" id="IPR027417">
    <property type="entry name" value="P-loop_NTPase"/>
</dbReference>
<dbReference type="SUPFAM" id="SSF50447">
    <property type="entry name" value="Translation proteins"/>
    <property type="match status" value="1"/>
</dbReference>
<name>A0A811KKC3_9BILA</name>
<dbReference type="CDD" id="cd04165">
    <property type="entry name" value="GTPBP1_like"/>
    <property type="match status" value="1"/>
</dbReference>
<organism evidence="6 7">
    <name type="scientific">Bursaphelenchus okinawaensis</name>
    <dbReference type="NCBI Taxonomy" id="465554"/>
    <lineage>
        <taxon>Eukaryota</taxon>
        <taxon>Metazoa</taxon>
        <taxon>Ecdysozoa</taxon>
        <taxon>Nematoda</taxon>
        <taxon>Chromadorea</taxon>
        <taxon>Rhabditida</taxon>
        <taxon>Tylenchina</taxon>
        <taxon>Tylenchomorpha</taxon>
        <taxon>Aphelenchoidea</taxon>
        <taxon>Aphelenchoididae</taxon>
        <taxon>Bursaphelenchus</taxon>
    </lineage>
</organism>
<sequence>MTEPIEGLEDETVLSNRFLLDGDEETYEKYGEHLTRLLDEGEGEALLEVGMPLDDEFEDKGLTEAELLKAEAKNTEIAKTLQCETTSVFTRSLGGKKFSRIVLLRRNLPATDFIEVRVAVVGNVDAGKSTFLGVLTHNSLDDGRGLARKRLFRHKHEFETGRTSSVSNDILGYDIHGNIVNNPDPHSGKLDWLNISEKAAKILTFIDLAGHEKYLKTTIYGLTGHQPDYTMLMVGANMGISGMTREHLSLCLALNVPVFVVITKIDRCPEPVLEETLKQLNKLLKSPGSRKHPVLVNSLEDLYLAAQNFFHGRMCPIFKVSNVSGENIDMVRTFLNILPLRRKVLDHSRVLFIIDEVFWVDGVGTVVSGNCISGRIEAGDSLWLGPDPTGVFNKVPIKSIHRKRMPVDFVRHGQSAAFAIKKITKRQVRKGMVMLSGPEAPKAAWEFEADLLILNHPTTIAKNYEAMVHVGAVRQTAKLISLDNKDVLRTGDRDKVRFKFIRRPEFVRPGTRLVFREGLTKAVGTVSEITIYATPANAEKYNGKGKNPELKSHKAQKHKVAPKVGN</sequence>
<dbReference type="AlphaFoldDB" id="A0A811KKC3"/>
<keyword evidence="2" id="KW-0547">Nucleotide-binding</keyword>
<dbReference type="EMBL" id="CAJFCW020000003">
    <property type="protein sequence ID" value="CAG9105505.1"/>
    <property type="molecule type" value="Genomic_DNA"/>
</dbReference>
<evidence type="ECO:0000256" key="1">
    <source>
        <dbReference type="ARBA" id="ARBA00007249"/>
    </source>
</evidence>
<protein>
    <recommendedName>
        <fullName evidence="5">Tr-type G domain-containing protein</fullName>
    </recommendedName>
</protein>
<dbReference type="OrthoDB" id="248233at2759"/>
<evidence type="ECO:0000256" key="4">
    <source>
        <dbReference type="SAM" id="MobiDB-lite"/>
    </source>
</evidence>
<dbReference type="FunFam" id="2.40.30.10:FF:000084">
    <property type="entry name" value="GTP-binding elongation factor Tu family"/>
    <property type="match status" value="1"/>
</dbReference>
<evidence type="ECO:0000313" key="7">
    <source>
        <dbReference type="Proteomes" id="UP000614601"/>
    </source>
</evidence>
<dbReference type="InterPro" id="IPR004161">
    <property type="entry name" value="EFTu-like_2"/>
</dbReference>
<dbReference type="Gene3D" id="2.40.30.10">
    <property type="entry name" value="Translation factors"/>
    <property type="match status" value="2"/>
</dbReference>
<dbReference type="InterPro" id="IPR009001">
    <property type="entry name" value="Transl_elong_EF1A/Init_IF2_C"/>
</dbReference>
<dbReference type="SUPFAM" id="SSF50465">
    <property type="entry name" value="EF-Tu/eEF-1alpha/eIF2-gamma C-terminal domain"/>
    <property type="match status" value="1"/>
</dbReference>
<evidence type="ECO:0000259" key="5">
    <source>
        <dbReference type="PROSITE" id="PS51722"/>
    </source>
</evidence>
<dbReference type="Pfam" id="PF00009">
    <property type="entry name" value="GTP_EFTU"/>
    <property type="match status" value="1"/>
</dbReference>
<dbReference type="InterPro" id="IPR050055">
    <property type="entry name" value="EF-Tu_GTPase"/>
</dbReference>
<gene>
    <name evidence="6" type="ORF">BOKJ2_LOCUS6483</name>
</gene>
<dbReference type="GO" id="GO:0003746">
    <property type="term" value="F:translation elongation factor activity"/>
    <property type="evidence" value="ECO:0007669"/>
    <property type="project" value="TreeGrafter"/>
</dbReference>
<dbReference type="Proteomes" id="UP000783686">
    <property type="component" value="Unassembled WGS sequence"/>
</dbReference>
<keyword evidence="3" id="KW-0342">GTP-binding</keyword>
<dbReference type="PANTHER" id="PTHR43721">
    <property type="entry name" value="ELONGATION FACTOR TU-RELATED"/>
    <property type="match status" value="1"/>
</dbReference>
<keyword evidence="7" id="KW-1185">Reference proteome</keyword>
<dbReference type="CDD" id="cd03708">
    <property type="entry name" value="GTPBP_III"/>
    <property type="match status" value="1"/>
</dbReference>
<dbReference type="FunFam" id="2.40.30.10:FF:000014">
    <property type="entry name" value="Probable GTP-binding protein 1"/>
    <property type="match status" value="1"/>
</dbReference>
<reference evidence="6" key="1">
    <citation type="submission" date="2020-09" db="EMBL/GenBank/DDBJ databases">
        <authorList>
            <person name="Kikuchi T."/>
        </authorList>
    </citation>
    <scope>NUCLEOTIDE SEQUENCE</scope>
    <source>
        <strain evidence="6">SH1</strain>
    </source>
</reference>
<dbReference type="InterPro" id="IPR009000">
    <property type="entry name" value="Transl_B-barrel_sf"/>
</dbReference>
<dbReference type="CDD" id="cd03694">
    <property type="entry name" value="GTPBP_II"/>
    <property type="match status" value="1"/>
</dbReference>
<dbReference type="SUPFAM" id="SSF52540">
    <property type="entry name" value="P-loop containing nucleoside triphosphate hydrolases"/>
    <property type="match status" value="1"/>
</dbReference>
<dbReference type="EMBL" id="CAJFDH010000003">
    <property type="protein sequence ID" value="CAD5216218.1"/>
    <property type="molecule type" value="Genomic_DNA"/>
</dbReference>
<dbReference type="PANTHER" id="PTHR43721:SF9">
    <property type="entry name" value="GTP-BINDING PROTEIN 1"/>
    <property type="match status" value="1"/>
</dbReference>
<evidence type="ECO:0000313" key="6">
    <source>
        <dbReference type="EMBL" id="CAD5216218.1"/>
    </source>
</evidence>